<dbReference type="InterPro" id="IPR027417">
    <property type="entry name" value="P-loop_NTPase"/>
</dbReference>
<name>A0A2J7ZP36_9CHLO</name>
<dbReference type="Proteomes" id="UP000236333">
    <property type="component" value="Unassembled WGS sequence"/>
</dbReference>
<organism evidence="1 2">
    <name type="scientific">Tetrabaena socialis</name>
    <dbReference type="NCBI Taxonomy" id="47790"/>
    <lineage>
        <taxon>Eukaryota</taxon>
        <taxon>Viridiplantae</taxon>
        <taxon>Chlorophyta</taxon>
        <taxon>core chlorophytes</taxon>
        <taxon>Chlorophyceae</taxon>
        <taxon>CS clade</taxon>
        <taxon>Chlamydomonadales</taxon>
        <taxon>Tetrabaenaceae</taxon>
        <taxon>Tetrabaena</taxon>
    </lineage>
</organism>
<dbReference type="EMBL" id="PGGS01000736">
    <property type="protein sequence ID" value="PNH02027.1"/>
    <property type="molecule type" value="Genomic_DNA"/>
</dbReference>
<proteinExistence type="predicted"/>
<dbReference type="SUPFAM" id="SSF52540">
    <property type="entry name" value="P-loop containing nucleoside triphosphate hydrolases"/>
    <property type="match status" value="1"/>
</dbReference>
<reference evidence="1 2" key="1">
    <citation type="journal article" date="2017" name="Mol. Biol. Evol.">
        <title>The 4-celled Tetrabaena socialis nuclear genome reveals the essential components for genetic control of cell number at the origin of multicellularity in the volvocine lineage.</title>
        <authorList>
            <person name="Featherston J."/>
            <person name="Arakaki Y."/>
            <person name="Hanschen E.R."/>
            <person name="Ferris P.J."/>
            <person name="Michod R.E."/>
            <person name="Olson B.J.S.C."/>
            <person name="Nozaki H."/>
            <person name="Durand P.M."/>
        </authorList>
    </citation>
    <scope>NUCLEOTIDE SEQUENCE [LARGE SCALE GENOMIC DNA]</scope>
    <source>
        <strain evidence="1 2">NIES-571</strain>
    </source>
</reference>
<dbReference type="OrthoDB" id="2150628at2759"/>
<sequence length="373" mass="41008">MADGLAAGSSEWMRVLAAAAEVDLAKAGLDVVNTLSTLGSATTFQPRTLRAVLQVYNRIFEANKDKGGRLPVLVIDEANTLEEWDSADAGARMSLLRFFIAVTKENRQAHVLLASGSYAFYDWLRREVNVSFLQLEFIGDFSFEEGRAFLEDQLMRVRPSAEKYLTDDSWEQIYKVCGGNPGQLIACAQKYEGAWGPEVNVSFLQLEFIGDFSFEEGRAFLEDQLMRVRPSAEKYLTDDSWEQIYKVCGGNPGQLIACAQKYEGAWGPVLHDVSNHLGSELHCALEPMEGDGWAQAQLAAVVRALSTSEHGAVERLALRNQLGAGGREAVLALIDANILGLRCYSEWADDLPAEAWGNTRDAELITAASATLL</sequence>
<evidence type="ECO:0008006" key="3">
    <source>
        <dbReference type="Google" id="ProtNLM"/>
    </source>
</evidence>
<dbReference type="PANTHER" id="PTHR37096">
    <property type="entry name" value="YALI0E33429P"/>
    <property type="match status" value="1"/>
</dbReference>
<keyword evidence="2" id="KW-1185">Reference proteome</keyword>
<evidence type="ECO:0000313" key="2">
    <source>
        <dbReference type="Proteomes" id="UP000236333"/>
    </source>
</evidence>
<protein>
    <recommendedName>
        <fullName evidence="3">ATPase domain-containing protein</fullName>
    </recommendedName>
</protein>
<dbReference type="PANTHER" id="PTHR37096:SF1">
    <property type="entry name" value="AAA+ ATPASE DOMAIN-CONTAINING PROTEIN"/>
    <property type="match status" value="1"/>
</dbReference>
<dbReference type="InterPro" id="IPR051667">
    <property type="entry name" value="Archaeal_ATPase_domain"/>
</dbReference>
<accession>A0A2J7ZP36</accession>
<dbReference type="AlphaFoldDB" id="A0A2J7ZP36"/>
<gene>
    <name evidence="1" type="ORF">TSOC_012008</name>
</gene>
<comment type="caution">
    <text evidence="1">The sequence shown here is derived from an EMBL/GenBank/DDBJ whole genome shotgun (WGS) entry which is preliminary data.</text>
</comment>
<evidence type="ECO:0000313" key="1">
    <source>
        <dbReference type="EMBL" id="PNH02027.1"/>
    </source>
</evidence>